<reference evidence="1 2" key="1">
    <citation type="submission" date="2008-06" db="EMBL/GenBank/DDBJ databases">
        <title>Complete sequence of Chloroherpeton thalassium ATCC 35110.</title>
        <authorList>
            <consortium name="US DOE Joint Genome Institute"/>
            <person name="Lucas S."/>
            <person name="Copeland A."/>
            <person name="Lapidus A."/>
            <person name="Glavina del Rio T."/>
            <person name="Dalin E."/>
            <person name="Tice H."/>
            <person name="Bruce D."/>
            <person name="Goodwin L."/>
            <person name="Pitluck S."/>
            <person name="Schmutz J."/>
            <person name="Larimer F."/>
            <person name="Land M."/>
            <person name="Hauser L."/>
            <person name="Kyrpides N."/>
            <person name="Mikhailova N."/>
            <person name="Liu Z."/>
            <person name="Li T."/>
            <person name="Zhao F."/>
            <person name="Overmann J."/>
            <person name="Bryant D.A."/>
            <person name="Richardson P."/>
        </authorList>
    </citation>
    <scope>NUCLEOTIDE SEQUENCE [LARGE SCALE GENOMIC DNA]</scope>
    <source>
        <strain evidence="2">ATCC 35110 / GB-78</strain>
    </source>
</reference>
<gene>
    <name evidence="1" type="ordered locus">Ctha_0262</name>
</gene>
<evidence type="ECO:0000313" key="2">
    <source>
        <dbReference type="Proteomes" id="UP000001208"/>
    </source>
</evidence>
<dbReference type="PANTHER" id="PTHR35862:SF1">
    <property type="entry name" value="FELS-2 PROPHAGE PROTEIN"/>
    <property type="match status" value="1"/>
</dbReference>
<keyword evidence="2" id="KW-1185">Reference proteome</keyword>
<dbReference type="STRING" id="517418.Ctha_0262"/>
<accession>B3QTI7</accession>
<dbReference type="HOGENOM" id="CLU_050639_3_0_10"/>
<dbReference type="eggNOG" id="COG3500">
    <property type="taxonomic scope" value="Bacteria"/>
</dbReference>
<organism evidence="1 2">
    <name type="scientific">Chloroherpeton thalassium (strain ATCC 35110 / GB-78)</name>
    <dbReference type="NCBI Taxonomy" id="517418"/>
    <lineage>
        <taxon>Bacteria</taxon>
        <taxon>Pseudomonadati</taxon>
        <taxon>Chlorobiota</taxon>
        <taxon>Chlorobiia</taxon>
        <taxon>Chlorobiales</taxon>
        <taxon>Chloroherpetonaceae</taxon>
        <taxon>Chloroherpeton</taxon>
    </lineage>
</organism>
<dbReference type="Pfam" id="PF05954">
    <property type="entry name" value="Phage_GPD"/>
    <property type="match status" value="1"/>
</dbReference>
<dbReference type="OrthoDB" id="9815473at2"/>
<proteinExistence type="predicted"/>
<dbReference type="InterPro" id="IPR052726">
    <property type="entry name" value="Phage_Baseplate_Hub"/>
</dbReference>
<name>B3QTI7_CHLT3</name>
<sequence length="318" mass="34914">MSYEFIINYENKDITADISPMLLSLTYTDNEHGKSDELELELEDSQSLWRTDWYPGKGETLSVFLGRKGQKLLRCGIFEIDEITFSGGSGGERLGLKAIGTGFQQAVRQRNYKTFQDSCFGKIVRAIAAKHGLSVVGDINDVAVQKSVQNGESDLHYLLRLAERTGHVFKINGETLVFYQIKTLEASDSVFSLSRADAIDYSLSSQSLAAHGETEVSEYNPQTGATYQATSSNTDGMPGKERLTGYSESPEQTMAAAEGAKKSTLSGRISLPGNEQLVAGINAQLEGFGKLNGKYHAEKVSHRIDRGGYVTELEIRKI</sequence>
<evidence type="ECO:0000313" key="1">
    <source>
        <dbReference type="EMBL" id="ACF12733.1"/>
    </source>
</evidence>
<protein>
    <submittedName>
        <fullName evidence="1">Late control D family protein</fullName>
    </submittedName>
</protein>
<dbReference type="PANTHER" id="PTHR35862">
    <property type="entry name" value="FELS-2 PROPHAGE PROTEIN"/>
    <property type="match status" value="1"/>
</dbReference>
<dbReference type="RefSeq" id="WP_012498817.1">
    <property type="nucleotide sequence ID" value="NC_011026.1"/>
</dbReference>
<dbReference type="SUPFAM" id="SSF69279">
    <property type="entry name" value="Phage tail proteins"/>
    <property type="match status" value="1"/>
</dbReference>
<dbReference type="EMBL" id="CP001100">
    <property type="protein sequence ID" value="ACF12733.1"/>
    <property type="molecule type" value="Genomic_DNA"/>
</dbReference>
<dbReference type="AlphaFoldDB" id="B3QTI7"/>
<dbReference type="Proteomes" id="UP000001208">
    <property type="component" value="Chromosome"/>
</dbReference>
<dbReference type="KEGG" id="cts:Ctha_0262"/>